<proteinExistence type="predicted"/>
<organism evidence="1 2">
    <name type="scientific">Panaeolus cyanescens</name>
    <dbReference type="NCBI Taxonomy" id="181874"/>
    <lineage>
        <taxon>Eukaryota</taxon>
        <taxon>Fungi</taxon>
        <taxon>Dikarya</taxon>
        <taxon>Basidiomycota</taxon>
        <taxon>Agaricomycotina</taxon>
        <taxon>Agaricomycetes</taxon>
        <taxon>Agaricomycetidae</taxon>
        <taxon>Agaricales</taxon>
        <taxon>Agaricineae</taxon>
        <taxon>Galeropsidaceae</taxon>
        <taxon>Panaeolus</taxon>
    </lineage>
</organism>
<name>A0A409YNM8_9AGAR</name>
<dbReference type="Gene3D" id="3.80.10.10">
    <property type="entry name" value="Ribonuclease Inhibitor"/>
    <property type="match status" value="1"/>
</dbReference>
<protein>
    <recommendedName>
        <fullName evidence="3">F-box domain-containing protein</fullName>
    </recommendedName>
</protein>
<dbReference type="Proteomes" id="UP000284842">
    <property type="component" value="Unassembled WGS sequence"/>
</dbReference>
<evidence type="ECO:0000313" key="2">
    <source>
        <dbReference type="Proteomes" id="UP000284842"/>
    </source>
</evidence>
<dbReference type="AlphaFoldDB" id="A0A409YNM8"/>
<evidence type="ECO:0008006" key="3">
    <source>
        <dbReference type="Google" id="ProtNLM"/>
    </source>
</evidence>
<gene>
    <name evidence="1" type="ORF">CVT24_010752</name>
</gene>
<accession>A0A409YNM8</accession>
<keyword evidence="2" id="KW-1185">Reference proteome</keyword>
<dbReference type="SUPFAM" id="SSF52058">
    <property type="entry name" value="L domain-like"/>
    <property type="match status" value="1"/>
</dbReference>
<dbReference type="InParanoid" id="A0A409YNM8"/>
<dbReference type="EMBL" id="NHTK01000981">
    <property type="protein sequence ID" value="PPR04204.1"/>
    <property type="molecule type" value="Genomic_DNA"/>
</dbReference>
<comment type="caution">
    <text evidence="1">The sequence shown here is derived from an EMBL/GenBank/DDBJ whole genome shotgun (WGS) entry which is preliminary data.</text>
</comment>
<sequence length="400" mass="46582">MSLFAHQKSTLTPRWYGKATKSFINRLQKYVLPRHGCRDFISYSPRPDVFGTRKSRELIRLLVMTLDPLEDRELLLKLLYISKDTHREAEKILYRNLGFGLDMEQHRALLNTLVQNPRLARLVCKYEFRIINRPKDFLAEDLLLFRASLPLMVNLQVFRFTSSHTQSFASTILGSINSQLHSLYWRGCDLDERYLREFLTHQISMTKLDIIWNDERAPPPRAVPYLRTLIGGTNTIKAFLPGRLISRVYWCSDSKDGSEKLMDAYHVLPAFKNVRTLSLDGHSLNVLISRLAPYLTSLEVLELKTRTGKDLPGDVHLLPKLRTLVLSKSDDCVFPAIRGSRQAVVNTILSQNHRIDRIDIAVWNPIQVRADWNNYYYRWTRQHPSYVILSAEDALLWKRC</sequence>
<dbReference type="InterPro" id="IPR032675">
    <property type="entry name" value="LRR_dom_sf"/>
</dbReference>
<dbReference type="OrthoDB" id="2921984at2759"/>
<evidence type="ECO:0000313" key="1">
    <source>
        <dbReference type="EMBL" id="PPR04204.1"/>
    </source>
</evidence>
<reference evidence="1 2" key="1">
    <citation type="journal article" date="2018" name="Evol. Lett.">
        <title>Horizontal gene cluster transfer increased hallucinogenic mushroom diversity.</title>
        <authorList>
            <person name="Reynolds H.T."/>
            <person name="Vijayakumar V."/>
            <person name="Gluck-Thaler E."/>
            <person name="Korotkin H.B."/>
            <person name="Matheny P.B."/>
            <person name="Slot J.C."/>
        </authorList>
    </citation>
    <scope>NUCLEOTIDE SEQUENCE [LARGE SCALE GENOMIC DNA]</scope>
    <source>
        <strain evidence="1 2">2629</strain>
    </source>
</reference>